<feature type="transmembrane region" description="Helical" evidence="1">
    <location>
        <begin position="226"/>
        <end position="245"/>
    </location>
</feature>
<name>A0A9P6HS07_9AGAM</name>
<accession>A0A9P6HS07</accession>
<proteinExistence type="predicted"/>
<organism evidence="2 3">
    <name type="scientific">Thelephora terrestris</name>
    <dbReference type="NCBI Taxonomy" id="56493"/>
    <lineage>
        <taxon>Eukaryota</taxon>
        <taxon>Fungi</taxon>
        <taxon>Dikarya</taxon>
        <taxon>Basidiomycota</taxon>
        <taxon>Agaricomycotina</taxon>
        <taxon>Agaricomycetes</taxon>
        <taxon>Thelephorales</taxon>
        <taxon>Thelephoraceae</taxon>
        <taxon>Thelephora</taxon>
    </lineage>
</organism>
<dbReference type="AlphaFoldDB" id="A0A9P6HS07"/>
<dbReference type="EMBL" id="WIUZ02000001">
    <property type="protein sequence ID" value="KAF9793178.1"/>
    <property type="molecule type" value="Genomic_DNA"/>
</dbReference>
<keyword evidence="1" id="KW-1133">Transmembrane helix</keyword>
<evidence type="ECO:0000313" key="2">
    <source>
        <dbReference type="EMBL" id="KAF9793178.1"/>
    </source>
</evidence>
<keyword evidence="1" id="KW-0812">Transmembrane</keyword>
<dbReference type="OrthoDB" id="3360032at2759"/>
<keyword evidence="1" id="KW-0472">Membrane</keyword>
<evidence type="ECO:0000256" key="1">
    <source>
        <dbReference type="SAM" id="Phobius"/>
    </source>
</evidence>
<sequence length="268" mass="30010">MIEIGGAMWASARPSGHDPPWMEPKLPRLAIFLACLLIQALSCLANTEIINLTPTISPRISALDSISSGWPALTPVGGQNERRWSMIRMPQEGGGCVGEREWCEDDLWLVLDFDAEEWSAYQSFTLRISWPASHPFDFLLEAYTPHGYALKAGYDAAQVTDLPPTYPKTRIMYARIRPVNTGVLAPWAQRAISMNQTRSRAMKDYGKVEFITILEPLRFGGVPETLLPTIAFLIPLVLIAGFIVFPRIHVYITGIARDARAELKEKRL</sequence>
<protein>
    <submittedName>
        <fullName evidence="2">Uncharacterized protein</fullName>
    </submittedName>
</protein>
<reference evidence="2" key="2">
    <citation type="submission" date="2020-11" db="EMBL/GenBank/DDBJ databases">
        <authorList>
            <consortium name="DOE Joint Genome Institute"/>
            <person name="Kuo A."/>
            <person name="Miyauchi S."/>
            <person name="Kiss E."/>
            <person name="Drula E."/>
            <person name="Kohler A."/>
            <person name="Sanchez-Garcia M."/>
            <person name="Andreopoulos B."/>
            <person name="Barry K.W."/>
            <person name="Bonito G."/>
            <person name="Buee M."/>
            <person name="Carver A."/>
            <person name="Chen C."/>
            <person name="Cichocki N."/>
            <person name="Clum A."/>
            <person name="Culley D."/>
            <person name="Crous P.W."/>
            <person name="Fauchery L."/>
            <person name="Girlanda M."/>
            <person name="Hayes R."/>
            <person name="Keri Z."/>
            <person name="Labutti K."/>
            <person name="Lipzen A."/>
            <person name="Lombard V."/>
            <person name="Magnuson J."/>
            <person name="Maillard F."/>
            <person name="Morin E."/>
            <person name="Murat C."/>
            <person name="Nolan M."/>
            <person name="Ohm R."/>
            <person name="Pangilinan J."/>
            <person name="Pereira M."/>
            <person name="Perotto S."/>
            <person name="Peter M."/>
            <person name="Riley R."/>
            <person name="Sitrit Y."/>
            <person name="Stielow B."/>
            <person name="Szollosi G."/>
            <person name="Zifcakova L."/>
            <person name="Stursova M."/>
            <person name="Spatafora J.W."/>
            <person name="Tedersoo L."/>
            <person name="Vaario L.-M."/>
            <person name="Yamada A."/>
            <person name="Yan M."/>
            <person name="Wang P."/>
            <person name="Xu J."/>
            <person name="Bruns T."/>
            <person name="Baldrian P."/>
            <person name="Vilgalys R."/>
            <person name="Henrissat B."/>
            <person name="Grigoriev I.V."/>
            <person name="Hibbett D."/>
            <person name="Nagy L.G."/>
            <person name="Martin F.M."/>
        </authorList>
    </citation>
    <scope>NUCLEOTIDE SEQUENCE</scope>
    <source>
        <strain evidence="2">UH-Tt-Lm1</strain>
    </source>
</reference>
<comment type="caution">
    <text evidence="2">The sequence shown here is derived from an EMBL/GenBank/DDBJ whole genome shotgun (WGS) entry which is preliminary data.</text>
</comment>
<evidence type="ECO:0000313" key="3">
    <source>
        <dbReference type="Proteomes" id="UP000736335"/>
    </source>
</evidence>
<reference evidence="2" key="1">
    <citation type="journal article" date="2020" name="Nat. Commun.">
        <title>Large-scale genome sequencing of mycorrhizal fungi provides insights into the early evolution of symbiotic traits.</title>
        <authorList>
            <person name="Miyauchi S."/>
            <person name="Kiss E."/>
            <person name="Kuo A."/>
            <person name="Drula E."/>
            <person name="Kohler A."/>
            <person name="Sanchez-Garcia M."/>
            <person name="Morin E."/>
            <person name="Andreopoulos B."/>
            <person name="Barry K.W."/>
            <person name="Bonito G."/>
            <person name="Buee M."/>
            <person name="Carver A."/>
            <person name="Chen C."/>
            <person name="Cichocki N."/>
            <person name="Clum A."/>
            <person name="Culley D."/>
            <person name="Crous P.W."/>
            <person name="Fauchery L."/>
            <person name="Girlanda M."/>
            <person name="Hayes R.D."/>
            <person name="Keri Z."/>
            <person name="LaButti K."/>
            <person name="Lipzen A."/>
            <person name="Lombard V."/>
            <person name="Magnuson J."/>
            <person name="Maillard F."/>
            <person name="Murat C."/>
            <person name="Nolan M."/>
            <person name="Ohm R.A."/>
            <person name="Pangilinan J."/>
            <person name="Pereira M.F."/>
            <person name="Perotto S."/>
            <person name="Peter M."/>
            <person name="Pfister S."/>
            <person name="Riley R."/>
            <person name="Sitrit Y."/>
            <person name="Stielow J.B."/>
            <person name="Szollosi G."/>
            <person name="Zifcakova L."/>
            <person name="Stursova M."/>
            <person name="Spatafora J.W."/>
            <person name="Tedersoo L."/>
            <person name="Vaario L.M."/>
            <person name="Yamada A."/>
            <person name="Yan M."/>
            <person name="Wang P."/>
            <person name="Xu J."/>
            <person name="Bruns T."/>
            <person name="Baldrian P."/>
            <person name="Vilgalys R."/>
            <person name="Dunand C."/>
            <person name="Henrissat B."/>
            <person name="Grigoriev I.V."/>
            <person name="Hibbett D."/>
            <person name="Nagy L.G."/>
            <person name="Martin F.M."/>
        </authorList>
    </citation>
    <scope>NUCLEOTIDE SEQUENCE</scope>
    <source>
        <strain evidence="2">UH-Tt-Lm1</strain>
    </source>
</reference>
<gene>
    <name evidence="2" type="ORF">BJ322DRAFT_1154479</name>
</gene>
<dbReference type="Proteomes" id="UP000736335">
    <property type="component" value="Unassembled WGS sequence"/>
</dbReference>
<keyword evidence="3" id="KW-1185">Reference proteome</keyword>